<sequence>MNVKNEIFPDGITLDVIGMTCSNCALRIEKGLKKVPGVRDARVNFAMETAKVEFKSSIEIERLLDKIDSLGYRAFVHENLEIRGEAEKAHEKEFKNLKVRVFISALLSFPMVSGMVGHIANNQIFEYFSFIINHWLQFAPATPIQFWIGAPEQKVIFRNRTVNYLIMTSPSSKRR</sequence>
<comment type="caution">
    <text evidence="7">The sequence shown here is derived from an EMBL/GenBank/DDBJ whole genome shotgun (WGS) entry which is preliminary data.</text>
</comment>
<feature type="domain" description="HMA" evidence="6">
    <location>
        <begin position="10"/>
        <end position="75"/>
    </location>
</feature>
<dbReference type="PANTHER" id="PTHR43520">
    <property type="entry name" value="ATP7, ISOFORM B"/>
    <property type="match status" value="1"/>
</dbReference>
<organism evidence="7 8">
    <name type="scientific">Leptospira alexanderi serovar Manhao 3 str. L 60</name>
    <dbReference type="NCBI Taxonomy" id="1049759"/>
    <lineage>
        <taxon>Bacteria</taxon>
        <taxon>Pseudomonadati</taxon>
        <taxon>Spirochaetota</taxon>
        <taxon>Spirochaetia</taxon>
        <taxon>Leptospirales</taxon>
        <taxon>Leptospiraceae</taxon>
        <taxon>Leptospira</taxon>
    </lineage>
</organism>
<dbReference type="GO" id="GO:0016020">
    <property type="term" value="C:membrane"/>
    <property type="evidence" value="ECO:0007669"/>
    <property type="project" value="UniProtKB-SubCell"/>
</dbReference>
<dbReference type="InterPro" id="IPR027256">
    <property type="entry name" value="P-typ_ATPase_IB"/>
</dbReference>
<dbReference type="GO" id="GO:0055070">
    <property type="term" value="P:copper ion homeostasis"/>
    <property type="evidence" value="ECO:0007669"/>
    <property type="project" value="TreeGrafter"/>
</dbReference>
<dbReference type="PROSITE" id="PS01047">
    <property type="entry name" value="HMA_1"/>
    <property type="match status" value="1"/>
</dbReference>
<evidence type="ECO:0000256" key="4">
    <source>
        <dbReference type="ARBA" id="ARBA00022840"/>
    </source>
</evidence>
<evidence type="ECO:0000256" key="3">
    <source>
        <dbReference type="ARBA" id="ARBA00022741"/>
    </source>
</evidence>
<reference evidence="7" key="1">
    <citation type="submission" date="2013-05" db="EMBL/GenBank/DDBJ databases">
        <authorList>
            <person name="Harkins D.M."/>
            <person name="Durkin A.S."/>
            <person name="Brinkac L.M."/>
            <person name="Haft D.H."/>
            <person name="Selengut J.D."/>
            <person name="Sanka R."/>
            <person name="DePew J."/>
            <person name="Purushe J."/>
            <person name="Hartskeerl R.A."/>
            <person name="Ahmed A."/>
            <person name="van der Linden H."/>
            <person name="Goris M.G.A."/>
            <person name="Vinetz J.M."/>
            <person name="Sutton G.G."/>
            <person name="Nierman W.C."/>
            <person name="Fouts D.E."/>
        </authorList>
    </citation>
    <scope>NUCLEOTIDE SEQUENCE [LARGE SCALE GENOMIC DNA]</scope>
    <source>
        <strain evidence="7">L 60</strain>
    </source>
</reference>
<dbReference type="GO" id="GO:0005524">
    <property type="term" value="F:ATP binding"/>
    <property type="evidence" value="ECO:0007669"/>
    <property type="project" value="UniProtKB-KW"/>
</dbReference>
<dbReference type="GO" id="GO:0043682">
    <property type="term" value="F:P-type divalent copper transporter activity"/>
    <property type="evidence" value="ECO:0007669"/>
    <property type="project" value="TreeGrafter"/>
</dbReference>
<evidence type="ECO:0000256" key="5">
    <source>
        <dbReference type="ARBA" id="ARBA00022967"/>
    </source>
</evidence>
<dbReference type="SUPFAM" id="SSF55008">
    <property type="entry name" value="HMA, heavy metal-associated domain"/>
    <property type="match status" value="1"/>
</dbReference>
<dbReference type="Pfam" id="PF00403">
    <property type="entry name" value="HMA"/>
    <property type="match status" value="1"/>
</dbReference>
<dbReference type="PROSITE" id="PS50846">
    <property type="entry name" value="HMA_2"/>
    <property type="match status" value="1"/>
</dbReference>
<dbReference type="Proteomes" id="UP000018747">
    <property type="component" value="Unassembled WGS sequence"/>
</dbReference>
<gene>
    <name evidence="7" type="ORF">LEP1GSC062_1702</name>
</gene>
<dbReference type="FunFam" id="3.30.70.100:FF:000005">
    <property type="entry name" value="Copper-exporting P-type ATPase A"/>
    <property type="match status" value="1"/>
</dbReference>
<keyword evidence="5" id="KW-1278">Translocase</keyword>
<dbReference type="PRINTS" id="PR00941">
    <property type="entry name" value="CDATPASE"/>
</dbReference>
<dbReference type="InterPro" id="IPR017969">
    <property type="entry name" value="Heavy-metal-associated_CS"/>
</dbReference>
<keyword evidence="3" id="KW-0547">Nucleotide-binding</keyword>
<dbReference type="EMBL" id="AHMT02000053">
    <property type="protein sequence ID" value="EQA60805.1"/>
    <property type="molecule type" value="Genomic_DNA"/>
</dbReference>
<evidence type="ECO:0000313" key="8">
    <source>
        <dbReference type="Proteomes" id="UP000018747"/>
    </source>
</evidence>
<evidence type="ECO:0000313" key="7">
    <source>
        <dbReference type="EMBL" id="EQA60805.1"/>
    </source>
</evidence>
<keyword evidence="8" id="KW-1185">Reference proteome</keyword>
<proteinExistence type="predicted"/>
<keyword evidence="4" id="KW-0067">ATP-binding</keyword>
<evidence type="ECO:0000256" key="2">
    <source>
        <dbReference type="ARBA" id="ARBA00022723"/>
    </source>
</evidence>
<name>V6HT46_9LEPT</name>
<dbReference type="Gene3D" id="3.30.70.100">
    <property type="match status" value="1"/>
</dbReference>
<dbReference type="GO" id="GO:0005507">
    <property type="term" value="F:copper ion binding"/>
    <property type="evidence" value="ECO:0007669"/>
    <property type="project" value="TreeGrafter"/>
</dbReference>
<accession>V6HT46</accession>
<dbReference type="InterPro" id="IPR036163">
    <property type="entry name" value="HMA_dom_sf"/>
</dbReference>
<evidence type="ECO:0000256" key="1">
    <source>
        <dbReference type="ARBA" id="ARBA00004141"/>
    </source>
</evidence>
<evidence type="ECO:0000259" key="6">
    <source>
        <dbReference type="PROSITE" id="PS50846"/>
    </source>
</evidence>
<dbReference type="InterPro" id="IPR006121">
    <property type="entry name" value="HMA_dom"/>
</dbReference>
<dbReference type="PANTHER" id="PTHR43520:SF8">
    <property type="entry name" value="P-TYPE CU(+) TRANSPORTER"/>
    <property type="match status" value="1"/>
</dbReference>
<keyword evidence="2" id="KW-0479">Metal-binding</keyword>
<dbReference type="STRING" id="100053.GCA_002009845_01655"/>
<protein>
    <submittedName>
        <fullName evidence="7">Heavy metal-associated domain protein</fullName>
    </submittedName>
</protein>
<dbReference type="AlphaFoldDB" id="V6HT46"/>
<comment type="subcellular location">
    <subcellularLocation>
        <location evidence="1">Membrane</location>
        <topology evidence="1">Multi-pass membrane protein</topology>
    </subcellularLocation>
</comment>
<dbReference type="CDD" id="cd00371">
    <property type="entry name" value="HMA"/>
    <property type="match status" value="1"/>
</dbReference>